<dbReference type="OrthoDB" id="924592at2"/>
<dbReference type="InterPro" id="IPR003767">
    <property type="entry name" value="Malate/L-lactate_DH-like"/>
</dbReference>
<reference evidence="3 4" key="1">
    <citation type="journal article" date="2012" name="BMC Genomics">
        <title>Comparative genomics of the classical Bordetella subspecies: the evolution and exchange of virulence-associated diversity amongst closely related pathogens.</title>
        <authorList>
            <person name="Park J."/>
            <person name="Zhang Y."/>
            <person name="Buboltz A.M."/>
            <person name="Zhang X."/>
            <person name="Schuster S.C."/>
            <person name="Ahuja U."/>
            <person name="Liu M."/>
            <person name="Miller J.F."/>
            <person name="Sebaihia M."/>
            <person name="Bentley S.D."/>
            <person name="Parkhill J."/>
            <person name="Harvill E.T."/>
        </authorList>
    </citation>
    <scope>NUCLEOTIDE SEQUENCE [LARGE SCALE GENOMIC DNA]</scope>
    <source>
        <strain evidence="3 4">253</strain>
    </source>
</reference>
<dbReference type="Gene3D" id="3.30.1370.60">
    <property type="entry name" value="Hypothetical oxidoreductase yiak, domain 2"/>
    <property type="match status" value="1"/>
</dbReference>
<dbReference type="KEGG" id="bbh:BN112_3739"/>
<dbReference type="InterPro" id="IPR036111">
    <property type="entry name" value="Mal/L-sulfo/L-lacto_DH-like_sf"/>
</dbReference>
<evidence type="ECO:0000313" key="3">
    <source>
        <dbReference type="EMBL" id="CCJ55653.1"/>
    </source>
</evidence>
<dbReference type="PANTHER" id="PTHR11091">
    <property type="entry name" value="OXIDOREDUCTASE-RELATED"/>
    <property type="match status" value="1"/>
</dbReference>
<proteinExistence type="inferred from homology"/>
<evidence type="ECO:0000313" key="4">
    <source>
        <dbReference type="Proteomes" id="UP000007564"/>
    </source>
</evidence>
<dbReference type="Proteomes" id="UP000007564">
    <property type="component" value="Chromosome"/>
</dbReference>
<dbReference type="HOGENOM" id="CLU_040452_3_1_4"/>
<dbReference type="AlphaFoldDB" id="A0A0C6PBG6"/>
<gene>
    <name evidence="3" type="ORF">BN112_3739</name>
</gene>
<evidence type="ECO:0000256" key="1">
    <source>
        <dbReference type="ARBA" id="ARBA00006056"/>
    </source>
</evidence>
<comment type="similarity">
    <text evidence="1">Belongs to the LDH2/MDH2 oxidoreductase family.</text>
</comment>
<name>A0A0C6PBG6_BORBO</name>
<keyword evidence="2 3" id="KW-0560">Oxidoreductase</keyword>
<dbReference type="GO" id="GO:0004459">
    <property type="term" value="F:L-lactate dehydrogenase (NAD+) activity"/>
    <property type="evidence" value="ECO:0007669"/>
    <property type="project" value="UniProtKB-EC"/>
</dbReference>
<dbReference type="Gene3D" id="1.10.1530.10">
    <property type="match status" value="1"/>
</dbReference>
<dbReference type="InterPro" id="IPR043143">
    <property type="entry name" value="Mal/L-sulf/L-lact_DH-like_NADP"/>
</dbReference>
<dbReference type="EMBL" id="HE965806">
    <property type="protein sequence ID" value="CCJ55653.1"/>
    <property type="molecule type" value="Genomic_DNA"/>
</dbReference>
<dbReference type="Pfam" id="PF02615">
    <property type="entry name" value="Ldh_2"/>
    <property type="match status" value="1"/>
</dbReference>
<dbReference type="EC" id="1.1.1.27" evidence="3"/>
<organism evidence="3 4">
    <name type="scientific">Bordetella bronchiseptica 253</name>
    <dbReference type="NCBI Taxonomy" id="568707"/>
    <lineage>
        <taxon>Bacteria</taxon>
        <taxon>Pseudomonadati</taxon>
        <taxon>Pseudomonadota</taxon>
        <taxon>Betaproteobacteria</taxon>
        <taxon>Burkholderiales</taxon>
        <taxon>Alcaligenaceae</taxon>
        <taxon>Bordetella</taxon>
    </lineage>
</organism>
<dbReference type="InterPro" id="IPR043144">
    <property type="entry name" value="Mal/L-sulf/L-lact_DH-like_ah"/>
</dbReference>
<dbReference type="PANTHER" id="PTHR11091:SF0">
    <property type="entry name" value="MALATE DEHYDROGENASE"/>
    <property type="match status" value="1"/>
</dbReference>
<accession>A0A0C6PBG6</accession>
<protein>
    <submittedName>
        <fullName evidence="3">Putative malate/L-lactate dehydrogenase</fullName>
        <ecNumber evidence="3">1.1.1.27</ecNumber>
    </submittedName>
</protein>
<sequence length="356" mass="37279">MTSMRDPLHIDCDSAQHFTARLFERNGLEPAKAAAVARSLVRADMMGHDSHGLALASWYLDALADGQMASQGAPEVIADRGACFAWNGQRLPGAWLIERAMEAGVERVRTHGSATCTIANSFHAGALAVYLEQLTAQGLLAILTCSGPASRAVAPFGGTEALFSPNPLAAGIPTSQAPMLMDISCSITTTNRTRQLARQGRAFPAAWALTREGEPTDDPRQVVDHGGSLLPVGGVDHGHKGYAMALMVEALTQGLSGYGRNAAPTGIVTNIYLHILDPEAFGGRAAFLRETDWMAASCTANPPRPGVSAVRVPGQQAQARLAAARAQGLRIAAGLAAELDKYAARAGVQPPWSVGG</sequence>
<dbReference type="SUPFAM" id="SSF89733">
    <property type="entry name" value="L-sulfolactate dehydrogenase-like"/>
    <property type="match status" value="1"/>
</dbReference>
<evidence type="ECO:0000256" key="2">
    <source>
        <dbReference type="ARBA" id="ARBA00023002"/>
    </source>
</evidence>